<accession>A0A6J5I2Z4</accession>
<dbReference type="EMBL" id="CP054569">
    <property type="protein sequence ID" value="QKQ45689.1"/>
    <property type="molecule type" value="Genomic_DNA"/>
</dbReference>
<dbReference type="AlphaFoldDB" id="A0A6J5I2Z4"/>
<gene>
    <name evidence="2" type="ORF">FOC81_02800</name>
</gene>
<dbReference type="InterPro" id="IPR001584">
    <property type="entry name" value="Integrase_cat-core"/>
</dbReference>
<dbReference type="PANTHER" id="PTHR35004">
    <property type="entry name" value="TRANSPOSASE RV3428C-RELATED"/>
    <property type="match status" value="1"/>
</dbReference>
<evidence type="ECO:0000313" key="2">
    <source>
        <dbReference type="EMBL" id="QKQ45689.1"/>
    </source>
</evidence>
<dbReference type="GO" id="GO:0015074">
    <property type="term" value="P:DNA integration"/>
    <property type="evidence" value="ECO:0007669"/>
    <property type="project" value="InterPro"/>
</dbReference>
<dbReference type="PROSITE" id="PS50994">
    <property type="entry name" value="INTEGRASE"/>
    <property type="match status" value="1"/>
</dbReference>
<dbReference type="InterPro" id="IPR012337">
    <property type="entry name" value="RNaseH-like_sf"/>
</dbReference>
<name>A0A6J5I2Z4_ACHDE</name>
<evidence type="ECO:0000259" key="1">
    <source>
        <dbReference type="PROSITE" id="PS50994"/>
    </source>
</evidence>
<sequence length="601" mass="65975">MGAPANAVIAEELAMVARAWREAPHGRKSAIVAEAATRLQMSPAKLYRRLGDLVTKPTRKRRTDAGKTALPVEEAKLIAAVLLEHMRKNGKMLKSVEAAVEVLRANGMIEALRLNPATGELSPLSVSTIRKALRTYRLHPEQLLAPEPAMSLRSLHPNHVWQVDASRCVLFYLPRSSTKDNGLRFMDHKEFYKNKPANVIRVINESLWRYVVTDHTSGWLYASYVTGGENAANLVDVMIDAMHRRDGEAMYGVPTLVMLDPGSANTSAIFKNLCKALRVHVQINEPGNPRAKGQVEKAQDITERDFESTLRLLPSDNVDSLEKINALAARWRRYFNGTRVHTRTRRTRDSAWLHITPEQLVIPPAADLLRSLALSAPESRVVSSHLRVSYRGADYNVATVPGVCVGEKLLICTNPWAQESAQVVMSDDAGHEAYHVIERVAYDDFGMVADAPVIGTNYARHADTPAQANAKELELLATGAATEAEAKASRKARTVAFGGRIDPFAHIDKALESAPTAIPRRGRAHDLVAPAIQLPPLSHIQAAKQLKPEFPDWSPEHYTRLQALFPNGVPADSIDAAAEALRAGMAPASDQPAIVHIVRAA</sequence>
<dbReference type="RefSeq" id="WP_174715684.1">
    <property type="nucleotide sequence ID" value="NZ_CADIKP010000028.1"/>
</dbReference>
<dbReference type="Gene3D" id="3.30.420.10">
    <property type="entry name" value="Ribonuclease H-like superfamily/Ribonuclease H"/>
    <property type="match status" value="1"/>
</dbReference>
<dbReference type="SUPFAM" id="SSF53098">
    <property type="entry name" value="Ribonuclease H-like"/>
    <property type="match status" value="1"/>
</dbReference>
<dbReference type="PANTHER" id="PTHR35004:SF7">
    <property type="entry name" value="INTEGRASE PROTEIN"/>
    <property type="match status" value="1"/>
</dbReference>
<dbReference type="Proteomes" id="UP000509782">
    <property type="component" value="Chromosome"/>
</dbReference>
<organism evidence="2 3">
    <name type="scientific">Achromobacter denitrificans</name>
    <name type="common">Alcaligenes denitrificans</name>
    <dbReference type="NCBI Taxonomy" id="32002"/>
    <lineage>
        <taxon>Bacteria</taxon>
        <taxon>Pseudomonadati</taxon>
        <taxon>Pseudomonadota</taxon>
        <taxon>Betaproteobacteria</taxon>
        <taxon>Burkholderiales</taxon>
        <taxon>Alcaligenaceae</taxon>
        <taxon>Achromobacter</taxon>
    </lineage>
</organism>
<feature type="domain" description="Integrase catalytic" evidence="1">
    <location>
        <begin position="153"/>
        <end position="365"/>
    </location>
</feature>
<dbReference type="GO" id="GO:0003676">
    <property type="term" value="F:nucleic acid binding"/>
    <property type="evidence" value="ECO:0007669"/>
    <property type="project" value="InterPro"/>
</dbReference>
<dbReference type="InterPro" id="IPR036397">
    <property type="entry name" value="RNaseH_sf"/>
</dbReference>
<proteinExistence type="predicted"/>
<protein>
    <submittedName>
        <fullName evidence="2">DDE-type integrase/transposase/recombinase</fullName>
    </submittedName>
</protein>
<evidence type="ECO:0000313" key="3">
    <source>
        <dbReference type="Proteomes" id="UP000509782"/>
    </source>
</evidence>
<reference evidence="2 3" key="1">
    <citation type="submission" date="2020-05" db="EMBL/GenBank/DDBJ databases">
        <title>FDA dAtabase for Regulatory Grade micrObial Sequences (FDA-ARGOS): Supporting development and validation of Infectious Disease Dx tests.</title>
        <authorList>
            <person name="Sproer C."/>
            <person name="Gronow S."/>
            <person name="Severitt S."/>
            <person name="Schroder I."/>
            <person name="Tallon L."/>
            <person name="Sadzewicz L."/>
            <person name="Zhao X."/>
            <person name="Vavikolanu K."/>
            <person name="Mehta A."/>
            <person name="Aluvathingal J."/>
            <person name="Nadendla S."/>
            <person name="Myers T."/>
            <person name="Yan Y."/>
            <person name="Sichtig H."/>
        </authorList>
    </citation>
    <scope>NUCLEOTIDE SEQUENCE [LARGE SCALE GENOMIC DNA]</scope>
    <source>
        <strain evidence="2 3">FDAARGOS_787</strain>
    </source>
</reference>